<evidence type="ECO:0000256" key="1">
    <source>
        <dbReference type="SAM" id="SignalP"/>
    </source>
</evidence>
<feature type="chain" id="PRO_5003226761" description="UrcA family protein" evidence="1">
    <location>
        <begin position="24"/>
        <end position="120"/>
    </location>
</feature>
<feature type="signal peptide" evidence="1">
    <location>
        <begin position="1"/>
        <end position="23"/>
    </location>
</feature>
<dbReference type="AlphaFoldDB" id="E8RTJ7"/>
<protein>
    <recommendedName>
        <fullName evidence="4">UrcA family protein</fullName>
    </recommendedName>
</protein>
<evidence type="ECO:0008006" key="4">
    <source>
        <dbReference type="Google" id="ProtNLM"/>
    </source>
</evidence>
<keyword evidence="3" id="KW-1185">Reference proteome</keyword>
<dbReference type="HOGENOM" id="CLU_2044860_0_0_5"/>
<accession>E8RTJ7</accession>
<dbReference type="NCBIfam" id="TIGR04433">
    <property type="entry name" value="UrcA_uranyl"/>
    <property type="match status" value="1"/>
</dbReference>
<evidence type="ECO:0000313" key="2">
    <source>
        <dbReference type="EMBL" id="ADU14818.1"/>
    </source>
</evidence>
<dbReference type="EMBL" id="CP002396">
    <property type="protein sequence ID" value="ADU14818.1"/>
    <property type="molecule type" value="Genomic_DNA"/>
</dbReference>
<organism evidence="2 3">
    <name type="scientific">Asticcacaulis excentricus (strain ATCC 15261 / DSM 4724 / KCTC 12464 / NCIMB 9791 / VKM B-1370 / CB 48)</name>
    <dbReference type="NCBI Taxonomy" id="573065"/>
    <lineage>
        <taxon>Bacteria</taxon>
        <taxon>Pseudomonadati</taxon>
        <taxon>Pseudomonadota</taxon>
        <taxon>Alphaproteobacteria</taxon>
        <taxon>Caulobacterales</taxon>
        <taxon>Caulobacteraceae</taxon>
        <taxon>Asticcacaulis</taxon>
    </lineage>
</organism>
<name>E8RTJ7_ASTEC</name>
<dbReference type="Proteomes" id="UP000001492">
    <property type="component" value="Chromosome 2"/>
</dbReference>
<dbReference type="KEGG" id="aex:Astex_3183"/>
<sequence>MLKKLTALMTLALSLSLVTPVSAEQRDIETRAVVQLPVVLSDAKAVEKAYARLKVAAKRACDSDLAHDSASKASDRACAAAALDQAVRDSNLPALVAYHESRTVHVAFYADNSDRSAAQR</sequence>
<dbReference type="InterPro" id="IPR030972">
    <property type="entry name" value="UrcA_uranyl"/>
</dbReference>
<dbReference type="STRING" id="573065.Astex_3183"/>
<gene>
    <name evidence="2" type="ordered locus">Astex_3183</name>
</gene>
<keyword evidence="1" id="KW-0732">Signal</keyword>
<reference evidence="3" key="1">
    <citation type="submission" date="2010-12" db="EMBL/GenBank/DDBJ databases">
        <title>Complete sequence of chromosome 2 of Asticcacaulis excentricus CB 48.</title>
        <authorList>
            <consortium name="US DOE Joint Genome Institute"/>
            <person name="Lucas S."/>
            <person name="Copeland A."/>
            <person name="Lapidus A."/>
            <person name="Cheng J.-F."/>
            <person name="Bruce D."/>
            <person name="Goodwin L."/>
            <person name="Pitluck S."/>
            <person name="Teshima H."/>
            <person name="Davenport K."/>
            <person name="Detter J.C."/>
            <person name="Han C."/>
            <person name="Tapia R."/>
            <person name="Land M."/>
            <person name="Hauser L."/>
            <person name="Jeffries C."/>
            <person name="Kyrpides N."/>
            <person name="Ivanova N."/>
            <person name="Ovchinnikova G."/>
            <person name="Brun Y.V."/>
            <person name="Woyke T."/>
        </authorList>
    </citation>
    <scope>NUCLEOTIDE SEQUENCE [LARGE SCALE GENOMIC DNA]</scope>
    <source>
        <strain evidence="3">ATCC 15261 / DSM 4724 / KCTC 12464 / NCIMB 9791 / VKM B-1370 / CB 48</strain>
    </source>
</reference>
<proteinExistence type="predicted"/>
<evidence type="ECO:0000313" key="3">
    <source>
        <dbReference type="Proteomes" id="UP000001492"/>
    </source>
</evidence>
<dbReference type="RefSeq" id="WP_013480639.1">
    <property type="nucleotide sequence ID" value="NC_014817.1"/>
</dbReference>